<proteinExistence type="inferred from homology"/>
<dbReference type="GO" id="GO:0006508">
    <property type="term" value="P:proteolysis"/>
    <property type="evidence" value="ECO:0007669"/>
    <property type="project" value="UniProtKB-KW"/>
</dbReference>
<accession>A0A0G0WPF3</accession>
<organism evidence="11 12">
    <name type="scientific">Candidatus Uhrbacteria bacterium GW2011_GWC2_41_11</name>
    <dbReference type="NCBI Taxonomy" id="1618985"/>
    <lineage>
        <taxon>Bacteria</taxon>
        <taxon>Candidatus Uhriibacteriota</taxon>
    </lineage>
</organism>
<evidence type="ECO:0000256" key="10">
    <source>
        <dbReference type="SAM" id="Phobius"/>
    </source>
</evidence>
<evidence type="ECO:0000313" key="11">
    <source>
        <dbReference type="EMBL" id="KKR86370.1"/>
    </source>
</evidence>
<keyword evidence="2" id="KW-1003">Cell membrane</keyword>
<reference evidence="11 12" key="1">
    <citation type="journal article" date="2015" name="Nature">
        <title>rRNA introns, odd ribosomes, and small enigmatic genomes across a large radiation of phyla.</title>
        <authorList>
            <person name="Brown C.T."/>
            <person name="Hug L.A."/>
            <person name="Thomas B.C."/>
            <person name="Sharon I."/>
            <person name="Castelle C.J."/>
            <person name="Singh A."/>
            <person name="Wilkins M.J."/>
            <person name="Williams K.H."/>
            <person name="Banfield J.F."/>
        </authorList>
    </citation>
    <scope>NUCLEOTIDE SEQUENCE [LARGE SCALE GENOMIC DNA]</scope>
</reference>
<comment type="similarity">
    <text evidence="1 9">Belongs to the peptidase A8 family.</text>
</comment>
<keyword evidence="7 10" id="KW-1133">Transmembrane helix</keyword>
<evidence type="ECO:0000256" key="9">
    <source>
        <dbReference type="RuleBase" id="RU004181"/>
    </source>
</evidence>
<dbReference type="GO" id="GO:0016020">
    <property type="term" value="C:membrane"/>
    <property type="evidence" value="ECO:0007669"/>
    <property type="project" value="InterPro"/>
</dbReference>
<keyword evidence="6" id="KW-0378">Hydrolase</keyword>
<dbReference type="PANTHER" id="PTHR33695">
    <property type="entry name" value="LIPOPROTEIN SIGNAL PEPTIDASE"/>
    <property type="match status" value="1"/>
</dbReference>
<dbReference type="PRINTS" id="PR00781">
    <property type="entry name" value="LIPOSIGPTASE"/>
</dbReference>
<evidence type="ECO:0000256" key="8">
    <source>
        <dbReference type="ARBA" id="ARBA00023136"/>
    </source>
</evidence>
<keyword evidence="11" id="KW-0449">Lipoprotein</keyword>
<evidence type="ECO:0000313" key="12">
    <source>
        <dbReference type="Proteomes" id="UP000034616"/>
    </source>
</evidence>
<evidence type="ECO:0000256" key="4">
    <source>
        <dbReference type="ARBA" id="ARBA00022692"/>
    </source>
</evidence>
<dbReference type="EMBL" id="LCAH01000014">
    <property type="protein sequence ID" value="KKR86370.1"/>
    <property type="molecule type" value="Genomic_DNA"/>
</dbReference>
<keyword evidence="4 10" id="KW-0812">Transmembrane</keyword>
<evidence type="ECO:0000256" key="3">
    <source>
        <dbReference type="ARBA" id="ARBA00022670"/>
    </source>
</evidence>
<evidence type="ECO:0000256" key="7">
    <source>
        <dbReference type="ARBA" id="ARBA00022989"/>
    </source>
</evidence>
<evidence type="ECO:0000256" key="5">
    <source>
        <dbReference type="ARBA" id="ARBA00022750"/>
    </source>
</evidence>
<dbReference type="AlphaFoldDB" id="A0A0G0WPF3"/>
<evidence type="ECO:0000256" key="2">
    <source>
        <dbReference type="ARBA" id="ARBA00022475"/>
    </source>
</evidence>
<dbReference type="UniPathway" id="UPA00665"/>
<dbReference type="Pfam" id="PF01252">
    <property type="entry name" value="Peptidase_A8"/>
    <property type="match status" value="1"/>
</dbReference>
<feature type="transmembrane region" description="Helical" evidence="10">
    <location>
        <begin position="62"/>
        <end position="83"/>
    </location>
</feature>
<dbReference type="GO" id="GO:0004190">
    <property type="term" value="F:aspartic-type endopeptidase activity"/>
    <property type="evidence" value="ECO:0007669"/>
    <property type="project" value="UniProtKB-KW"/>
</dbReference>
<dbReference type="Proteomes" id="UP000034616">
    <property type="component" value="Unassembled WGS sequence"/>
</dbReference>
<keyword evidence="5" id="KW-0064">Aspartyl protease</keyword>
<gene>
    <name evidence="11" type="ORF">UU35_C0014G0013</name>
</gene>
<dbReference type="InterPro" id="IPR001872">
    <property type="entry name" value="Peptidase_A8"/>
</dbReference>
<feature type="transmembrane region" description="Helical" evidence="10">
    <location>
        <begin position="95"/>
        <end position="113"/>
    </location>
</feature>
<evidence type="ECO:0000256" key="1">
    <source>
        <dbReference type="ARBA" id="ARBA00006139"/>
    </source>
</evidence>
<name>A0A0G0WPF3_9BACT</name>
<feature type="transmembrane region" description="Helical" evidence="10">
    <location>
        <begin position="9"/>
        <end position="26"/>
    </location>
</feature>
<feature type="transmembrane region" description="Helical" evidence="10">
    <location>
        <begin position="119"/>
        <end position="144"/>
    </location>
</feature>
<dbReference type="PANTHER" id="PTHR33695:SF1">
    <property type="entry name" value="LIPOPROTEIN SIGNAL PEPTIDASE"/>
    <property type="match status" value="1"/>
</dbReference>
<keyword evidence="8 10" id="KW-0472">Membrane</keyword>
<sequence length="155" mass="17673">MNITESKKAIIKILGTGLIVLFDVWMKRMAVQSFPREEQLIQPSFFDLAVHKNYGIAFDIPFRIPIVIVLTIIVLGILVRFAIRHWQIQPQVSAAAWIIILGSLGNLFDRIYYGFTVDYLIFFSRSAVNLSDAIIVTGVLLLLLTGKSKKKFFRQ</sequence>
<evidence type="ECO:0000256" key="6">
    <source>
        <dbReference type="ARBA" id="ARBA00022801"/>
    </source>
</evidence>
<keyword evidence="3" id="KW-0645">Protease</keyword>
<comment type="caution">
    <text evidence="11">The sequence shown here is derived from an EMBL/GenBank/DDBJ whole genome shotgun (WGS) entry which is preliminary data.</text>
</comment>
<protein>
    <submittedName>
        <fullName evidence="11">Lipoprotein signal peptidase</fullName>
    </submittedName>
</protein>